<keyword evidence="2" id="KW-1185">Reference proteome</keyword>
<organism evidence="1 2">
    <name type="scientific">Cichorium intybus</name>
    <name type="common">Chicory</name>
    <dbReference type="NCBI Taxonomy" id="13427"/>
    <lineage>
        <taxon>Eukaryota</taxon>
        <taxon>Viridiplantae</taxon>
        <taxon>Streptophyta</taxon>
        <taxon>Embryophyta</taxon>
        <taxon>Tracheophyta</taxon>
        <taxon>Spermatophyta</taxon>
        <taxon>Magnoliopsida</taxon>
        <taxon>eudicotyledons</taxon>
        <taxon>Gunneridae</taxon>
        <taxon>Pentapetalae</taxon>
        <taxon>asterids</taxon>
        <taxon>campanulids</taxon>
        <taxon>Asterales</taxon>
        <taxon>Asteraceae</taxon>
        <taxon>Cichorioideae</taxon>
        <taxon>Cichorieae</taxon>
        <taxon>Cichoriinae</taxon>
        <taxon>Cichorium</taxon>
    </lineage>
</organism>
<evidence type="ECO:0000313" key="2">
    <source>
        <dbReference type="Proteomes" id="UP001055811"/>
    </source>
</evidence>
<reference evidence="1 2" key="2">
    <citation type="journal article" date="2022" name="Mol. Ecol. Resour.">
        <title>The genomes of chicory, endive, great burdock and yacon provide insights into Asteraceae paleo-polyploidization history and plant inulin production.</title>
        <authorList>
            <person name="Fan W."/>
            <person name="Wang S."/>
            <person name="Wang H."/>
            <person name="Wang A."/>
            <person name="Jiang F."/>
            <person name="Liu H."/>
            <person name="Zhao H."/>
            <person name="Xu D."/>
            <person name="Zhang Y."/>
        </authorList>
    </citation>
    <scope>NUCLEOTIDE SEQUENCE [LARGE SCALE GENOMIC DNA]</scope>
    <source>
        <strain evidence="2">cv. Punajuju</strain>
        <tissue evidence="1">Leaves</tissue>
    </source>
</reference>
<evidence type="ECO:0000313" key="1">
    <source>
        <dbReference type="EMBL" id="KAI3700278.1"/>
    </source>
</evidence>
<dbReference type="EMBL" id="CM042016">
    <property type="protein sequence ID" value="KAI3700278.1"/>
    <property type="molecule type" value="Genomic_DNA"/>
</dbReference>
<reference evidence="2" key="1">
    <citation type="journal article" date="2022" name="Mol. Ecol. Resour.">
        <title>The genomes of chicory, endive, great burdock and yacon provide insights into Asteraceae palaeo-polyploidization history and plant inulin production.</title>
        <authorList>
            <person name="Fan W."/>
            <person name="Wang S."/>
            <person name="Wang H."/>
            <person name="Wang A."/>
            <person name="Jiang F."/>
            <person name="Liu H."/>
            <person name="Zhao H."/>
            <person name="Xu D."/>
            <person name="Zhang Y."/>
        </authorList>
    </citation>
    <scope>NUCLEOTIDE SEQUENCE [LARGE SCALE GENOMIC DNA]</scope>
    <source>
        <strain evidence="2">cv. Punajuju</strain>
    </source>
</reference>
<name>A0ACB8ZSU3_CICIN</name>
<accession>A0ACB8ZSU3</accession>
<dbReference type="Proteomes" id="UP001055811">
    <property type="component" value="Linkage Group LG08"/>
</dbReference>
<protein>
    <submittedName>
        <fullName evidence="1">Uncharacterized protein</fullName>
    </submittedName>
</protein>
<gene>
    <name evidence="1" type="ORF">L2E82_44900</name>
</gene>
<sequence length="391" mass="43752">MAGFRLHVISPLVLVAARKCARDPFVYVRKCAANALPKVHDLRLEENAKAIVEVGLWLAKWWELILAGRFEEGEYEYENAGFIVDDVDEDEQDAEEEDSVNSDDGRQKKRRRKKRKSEKNYVLDEEDYELLEDNNVTGFRRPNVMSSLLLSSLHDPCASSAVSKKFKRLKKAKSDADEGQSGFCDVEEYNRRGKGGQSEEKLERSLSCDDEVPPGDEWWLCPACDCKIDCVELLYDSTGSYLSINDTYDKDFPETATFGNNLNDILGLLSDDYEDYDYTLDGPGVEENGVDVEDPSFDVSDGSDSDFSSAYDESNGSRMLKLNPIAMLFQTFEESLIAAGASLSLVDSVLLASKIRKNPPFGFALIRPPGHHAVPKGPMGFCVKMVAFKSF</sequence>
<proteinExistence type="predicted"/>
<comment type="caution">
    <text evidence="1">The sequence shown here is derived from an EMBL/GenBank/DDBJ whole genome shotgun (WGS) entry which is preliminary data.</text>
</comment>